<dbReference type="Proteomes" id="UP000256964">
    <property type="component" value="Unassembled WGS sequence"/>
</dbReference>
<name>A0A371CIA7_9APHY</name>
<protein>
    <recommendedName>
        <fullName evidence="3">BTB domain-containing protein</fullName>
    </recommendedName>
</protein>
<proteinExistence type="predicted"/>
<dbReference type="AlphaFoldDB" id="A0A371CIA7"/>
<evidence type="ECO:0000313" key="2">
    <source>
        <dbReference type="Proteomes" id="UP000256964"/>
    </source>
</evidence>
<reference evidence="1 2" key="1">
    <citation type="journal article" date="2018" name="Biotechnol. Biofuels">
        <title>Integrative visual omics of the white-rot fungus Polyporus brumalis exposes the biotechnological potential of its oxidative enzymes for delignifying raw plant biomass.</title>
        <authorList>
            <person name="Miyauchi S."/>
            <person name="Rancon A."/>
            <person name="Drula E."/>
            <person name="Hage H."/>
            <person name="Chaduli D."/>
            <person name="Favel A."/>
            <person name="Grisel S."/>
            <person name="Henrissat B."/>
            <person name="Herpoel-Gimbert I."/>
            <person name="Ruiz-Duenas F.J."/>
            <person name="Chevret D."/>
            <person name="Hainaut M."/>
            <person name="Lin J."/>
            <person name="Wang M."/>
            <person name="Pangilinan J."/>
            <person name="Lipzen A."/>
            <person name="Lesage-Meessen L."/>
            <person name="Navarro D."/>
            <person name="Riley R."/>
            <person name="Grigoriev I.V."/>
            <person name="Zhou S."/>
            <person name="Raouche S."/>
            <person name="Rosso M.N."/>
        </authorList>
    </citation>
    <scope>NUCLEOTIDE SEQUENCE [LARGE SCALE GENOMIC DNA]</scope>
    <source>
        <strain evidence="1 2">BRFM 1820</strain>
    </source>
</reference>
<sequence>MAPTATPPGLTEATRNSTTHWQHDLQALFDHAKDRFADVVWELNADSGSGVEEVWGHKAVVYARAPPSFQARYFSFKPPPIASPTPYSS</sequence>
<feature type="non-terminal residue" evidence="1">
    <location>
        <position position="1"/>
    </location>
</feature>
<dbReference type="STRING" id="139420.A0A371CIA7"/>
<gene>
    <name evidence="1" type="ORF">OH76DRAFT_1394488</name>
</gene>
<accession>A0A371CIA7</accession>
<evidence type="ECO:0008006" key="3">
    <source>
        <dbReference type="Google" id="ProtNLM"/>
    </source>
</evidence>
<evidence type="ECO:0000313" key="1">
    <source>
        <dbReference type="EMBL" id="RDX40022.1"/>
    </source>
</evidence>
<organism evidence="1 2">
    <name type="scientific">Lentinus brumalis</name>
    <dbReference type="NCBI Taxonomy" id="2498619"/>
    <lineage>
        <taxon>Eukaryota</taxon>
        <taxon>Fungi</taxon>
        <taxon>Dikarya</taxon>
        <taxon>Basidiomycota</taxon>
        <taxon>Agaricomycotina</taxon>
        <taxon>Agaricomycetes</taxon>
        <taxon>Polyporales</taxon>
        <taxon>Polyporaceae</taxon>
        <taxon>Lentinus</taxon>
    </lineage>
</organism>
<dbReference type="OrthoDB" id="2130750at2759"/>
<keyword evidence="2" id="KW-1185">Reference proteome</keyword>
<dbReference type="EMBL" id="KZ857598">
    <property type="protein sequence ID" value="RDX40022.1"/>
    <property type="molecule type" value="Genomic_DNA"/>
</dbReference>